<evidence type="ECO:0008006" key="5">
    <source>
        <dbReference type="Google" id="ProtNLM"/>
    </source>
</evidence>
<dbReference type="InterPro" id="IPR036927">
    <property type="entry name" value="Cyt_c_oxase-like_su1_sf"/>
</dbReference>
<dbReference type="GO" id="GO:0009060">
    <property type="term" value="P:aerobic respiration"/>
    <property type="evidence" value="ECO:0007669"/>
    <property type="project" value="InterPro"/>
</dbReference>
<keyword evidence="2" id="KW-0812">Transmembrane</keyword>
<accession>A0A6M1RY15</accession>
<name>A0A6M1RY15_9BACT</name>
<keyword evidence="2" id="KW-0472">Membrane</keyword>
<dbReference type="GO" id="GO:0020037">
    <property type="term" value="F:heme binding"/>
    <property type="evidence" value="ECO:0007669"/>
    <property type="project" value="InterPro"/>
</dbReference>
<dbReference type="Gene3D" id="1.20.210.10">
    <property type="entry name" value="Cytochrome c oxidase-like, subunit I domain"/>
    <property type="match status" value="1"/>
</dbReference>
<dbReference type="AlphaFoldDB" id="A0A6M1RY15"/>
<feature type="transmembrane region" description="Helical" evidence="2">
    <location>
        <begin position="418"/>
        <end position="436"/>
    </location>
</feature>
<proteinExistence type="predicted"/>
<feature type="transmembrane region" description="Helical" evidence="2">
    <location>
        <begin position="365"/>
        <end position="390"/>
    </location>
</feature>
<feature type="transmembrane region" description="Helical" evidence="2">
    <location>
        <begin position="442"/>
        <end position="463"/>
    </location>
</feature>
<evidence type="ECO:0000256" key="2">
    <source>
        <dbReference type="SAM" id="Phobius"/>
    </source>
</evidence>
<dbReference type="Proteomes" id="UP000477311">
    <property type="component" value="Unassembled WGS sequence"/>
</dbReference>
<sequence>MTGANVQPGVGNEGVNRTSARPVPPLSAHAPPVGLPLRFFGVGLLSVVGLPVGILLRPEVLATYHYNQFVIALTHLTVLGWMGSVVFGALYQLVPVVLGTRLYSGRLAHWHFVCHLVGFAGMVWMFWRWDPKQVGHFGSVLALGVGLCVWNLVRTVLRAPRRTWMSVVVLSSLFWWGAVVTVGLGVAAAKCTYESAARLDPTTPLGALVHALESTATYLRRFDPIALMHAHAHLGLVGAFLILLVGVSYQLVPMFTLGPAPSPRRVLGVWALLNLATAGSFLTILHRSPWKLCFTGIGLVALAGYGWDLAQVLRRRKRPELDFAMRYFLTGLAWLIPLGGLALYLSWPGLVLTARVGQWENVYGLWALTGLFTFCLLGMLYKIVPFLAWYRWYAPWVGLRPVPALHELYRGGWLRTGYGLHMAAVLGWTLGALASHTQWVRAGALLFAAAMMLHAVNLGWVWVRRAEPAERAAGVPEPRWRSAS</sequence>
<dbReference type="SUPFAM" id="SSF81442">
    <property type="entry name" value="Cytochrome c oxidase subunit I-like"/>
    <property type="match status" value="1"/>
</dbReference>
<protein>
    <recommendedName>
        <fullName evidence="5">Cbb3-type cytochrome c oxidase subunit I</fullName>
    </recommendedName>
</protein>
<reference evidence="3 4" key="1">
    <citation type="submission" date="2020-02" db="EMBL/GenBank/DDBJ databases">
        <title>Draft genome sequence of Limisphaera ngatamarikiensis NGM72.4T, a thermophilic Verrucomicrobia grouped in subdivision 3.</title>
        <authorList>
            <person name="Carere C.R."/>
            <person name="Steen J."/>
            <person name="Hugenholtz P."/>
            <person name="Stott M.B."/>
        </authorList>
    </citation>
    <scope>NUCLEOTIDE SEQUENCE [LARGE SCALE GENOMIC DNA]</scope>
    <source>
        <strain evidence="3 4">NGM72.4</strain>
    </source>
</reference>
<feature type="transmembrane region" description="Helical" evidence="2">
    <location>
        <begin position="324"/>
        <end position="345"/>
    </location>
</feature>
<feature type="transmembrane region" description="Helical" evidence="2">
    <location>
        <begin position="69"/>
        <end position="90"/>
    </location>
</feature>
<dbReference type="InterPro" id="IPR000883">
    <property type="entry name" value="Cyt_C_Oxase_1"/>
</dbReference>
<feature type="transmembrane region" description="Helical" evidence="2">
    <location>
        <begin position="110"/>
        <end position="127"/>
    </location>
</feature>
<feature type="transmembrane region" description="Helical" evidence="2">
    <location>
        <begin position="173"/>
        <end position="193"/>
    </location>
</feature>
<evidence type="ECO:0000313" key="4">
    <source>
        <dbReference type="Proteomes" id="UP000477311"/>
    </source>
</evidence>
<feature type="transmembrane region" description="Helical" evidence="2">
    <location>
        <begin position="35"/>
        <end position="57"/>
    </location>
</feature>
<dbReference type="Pfam" id="PF00115">
    <property type="entry name" value="COX1"/>
    <property type="match status" value="1"/>
</dbReference>
<feature type="transmembrane region" description="Helical" evidence="2">
    <location>
        <begin position="267"/>
        <end position="285"/>
    </location>
</feature>
<keyword evidence="2" id="KW-1133">Transmembrane helix</keyword>
<evidence type="ECO:0000256" key="1">
    <source>
        <dbReference type="SAM" id="MobiDB-lite"/>
    </source>
</evidence>
<dbReference type="EMBL" id="JAAKYA010000007">
    <property type="protein sequence ID" value="NGO38060.1"/>
    <property type="molecule type" value="Genomic_DNA"/>
</dbReference>
<dbReference type="GO" id="GO:0016020">
    <property type="term" value="C:membrane"/>
    <property type="evidence" value="ECO:0007669"/>
    <property type="project" value="InterPro"/>
</dbReference>
<feature type="region of interest" description="Disordered" evidence="1">
    <location>
        <begin position="1"/>
        <end position="23"/>
    </location>
</feature>
<evidence type="ECO:0000313" key="3">
    <source>
        <dbReference type="EMBL" id="NGO38060.1"/>
    </source>
</evidence>
<feature type="transmembrane region" description="Helical" evidence="2">
    <location>
        <begin position="134"/>
        <end position="153"/>
    </location>
</feature>
<organism evidence="3 4">
    <name type="scientific">Limisphaera ngatamarikiensis</name>
    <dbReference type="NCBI Taxonomy" id="1324935"/>
    <lineage>
        <taxon>Bacteria</taxon>
        <taxon>Pseudomonadati</taxon>
        <taxon>Verrucomicrobiota</taxon>
        <taxon>Verrucomicrobiia</taxon>
        <taxon>Limisphaerales</taxon>
        <taxon>Limisphaeraceae</taxon>
        <taxon>Limisphaera</taxon>
    </lineage>
</organism>
<keyword evidence="4" id="KW-1185">Reference proteome</keyword>
<comment type="caution">
    <text evidence="3">The sequence shown here is derived from an EMBL/GenBank/DDBJ whole genome shotgun (WGS) entry which is preliminary data.</text>
</comment>
<feature type="transmembrane region" description="Helical" evidence="2">
    <location>
        <begin position="230"/>
        <end position="252"/>
    </location>
</feature>
<gene>
    <name evidence="3" type="ORF">G4L39_01430</name>
</gene>
<dbReference type="GO" id="GO:0004129">
    <property type="term" value="F:cytochrome-c oxidase activity"/>
    <property type="evidence" value="ECO:0007669"/>
    <property type="project" value="InterPro"/>
</dbReference>